<dbReference type="EMBL" id="CP000083">
    <property type="protein sequence ID" value="AAZ26867.1"/>
    <property type="molecule type" value="Genomic_DNA"/>
</dbReference>
<name>Q47X29_COLP3</name>
<evidence type="ECO:0000313" key="1">
    <source>
        <dbReference type="EMBL" id="AAZ26867.1"/>
    </source>
</evidence>
<protein>
    <submittedName>
        <fullName evidence="1">Uncharacterized protein</fullName>
    </submittedName>
</protein>
<proteinExistence type="predicted"/>
<accession>Q47X29</accession>
<dbReference type="HOGENOM" id="CLU_3388899_0_0_6"/>
<dbReference type="KEGG" id="cps:CPS_3983"/>
<dbReference type="Proteomes" id="UP000000547">
    <property type="component" value="Chromosome"/>
</dbReference>
<organism evidence="1 2">
    <name type="scientific">Colwellia psychrerythraea (strain 34H / ATCC BAA-681)</name>
    <name type="common">Vibrio psychroerythus</name>
    <dbReference type="NCBI Taxonomy" id="167879"/>
    <lineage>
        <taxon>Bacteria</taxon>
        <taxon>Pseudomonadati</taxon>
        <taxon>Pseudomonadota</taxon>
        <taxon>Gammaproteobacteria</taxon>
        <taxon>Alteromonadales</taxon>
        <taxon>Colwelliaceae</taxon>
        <taxon>Colwellia</taxon>
    </lineage>
</organism>
<dbReference type="AlphaFoldDB" id="Q47X29"/>
<gene>
    <name evidence="1" type="ordered locus">CPS_3983</name>
</gene>
<sequence>MATIWQFQKLSALTSKVRYSREMNRQQLLASS</sequence>
<evidence type="ECO:0000313" key="2">
    <source>
        <dbReference type="Proteomes" id="UP000000547"/>
    </source>
</evidence>
<dbReference type="STRING" id="167879.CPS_3983"/>
<reference evidence="1" key="1">
    <citation type="journal article" date="2005" name="Proc. Natl. Acad. Sci. U.S.A.">
        <title>The psychrophilic lifestyle as revealed by the genome sequence of Colwellia psychrerythraea 34H through genomic and proteomic analyses.</title>
        <authorList>
            <person name="Methe B.A."/>
            <person name="Nelson K.E."/>
            <person name="Deming J.W."/>
            <person name="Momen B."/>
            <person name="Melamud E."/>
            <person name="Zhang X."/>
            <person name="Moult J."/>
            <person name="Madupu R."/>
            <person name="Nelson W.C."/>
            <person name="Dodson R.J."/>
            <person name="Brinkac L.M."/>
            <person name="Daugherty S.C."/>
            <person name="Durkin A.S."/>
            <person name="DeBoy R.T."/>
            <person name="Kolonay J.F."/>
            <person name="Sullivan S.A."/>
            <person name="Zhou L."/>
            <person name="Davidsen T.M."/>
            <person name="Wu M."/>
            <person name="Huston A.L."/>
            <person name="Lewis M."/>
            <person name="Weaver B."/>
            <person name="Weidman J.F."/>
            <person name="Khouri H."/>
            <person name="Utterback T.R."/>
            <person name="Feldblyum T.V."/>
            <person name="Fraser C.M."/>
        </authorList>
    </citation>
    <scope>NUCLEOTIDE SEQUENCE [LARGE SCALE GENOMIC DNA]</scope>
    <source>
        <strain evidence="1">34H</strain>
    </source>
</reference>